<dbReference type="Proteomes" id="UP001143543">
    <property type="component" value="Unassembled WGS sequence"/>
</dbReference>
<keyword evidence="1" id="KW-0812">Transmembrane</keyword>
<keyword evidence="3" id="KW-1185">Reference proteome</keyword>
<organism evidence="2 3">
    <name type="scientific">Neptunitalea lumnitzerae</name>
    <dbReference type="NCBI Taxonomy" id="2965509"/>
    <lineage>
        <taxon>Bacteria</taxon>
        <taxon>Pseudomonadati</taxon>
        <taxon>Bacteroidota</taxon>
        <taxon>Flavobacteriia</taxon>
        <taxon>Flavobacteriales</taxon>
        <taxon>Flavobacteriaceae</taxon>
        <taxon>Neptunitalea</taxon>
    </lineage>
</organism>
<dbReference type="Pfam" id="PF04087">
    <property type="entry name" value="DUF389"/>
    <property type="match status" value="1"/>
</dbReference>
<dbReference type="RefSeq" id="WP_281764422.1">
    <property type="nucleotide sequence ID" value="NZ_BRVO01000001.1"/>
</dbReference>
<feature type="transmembrane region" description="Helical" evidence="1">
    <location>
        <begin position="124"/>
        <end position="143"/>
    </location>
</feature>
<dbReference type="InterPro" id="IPR005240">
    <property type="entry name" value="DUF389"/>
</dbReference>
<feature type="transmembrane region" description="Helical" evidence="1">
    <location>
        <begin position="67"/>
        <end position="84"/>
    </location>
</feature>
<dbReference type="PANTHER" id="PTHR20992">
    <property type="entry name" value="AT15442P-RELATED"/>
    <property type="match status" value="1"/>
</dbReference>
<protein>
    <submittedName>
        <fullName evidence="2">DUF389 domain-containing protein</fullName>
    </submittedName>
</protein>
<keyword evidence="1" id="KW-1133">Transmembrane helix</keyword>
<evidence type="ECO:0000313" key="3">
    <source>
        <dbReference type="Proteomes" id="UP001143543"/>
    </source>
</evidence>
<evidence type="ECO:0000256" key="1">
    <source>
        <dbReference type="SAM" id="Phobius"/>
    </source>
</evidence>
<sequence length="484" mass="53889">MEEKKEENLPEDTNNLNASSKEVKEELSGFLGSLKGFLVDLLDIRENTDRDTTISDIKADIPFKGHTAWILVCSIFIASIGLNANSNPVVIGAMLISPLMGPILGMGLSLAINDVDTLKRSLNNFLVMVGLSVLTAFLFFTFFPLKADSSELLARTKPDIRDVLIAFFGGMALVIARAKKGTVASVIFGVAIATALMPPLCTVGYGLAVWQPDYFLGALYLFIINTIFIGLATYLVLKILKFPMVRYANSKKRRRTMQLASVVAVIVMAPAMYTFYNVFQEAAFTNQASKFIDDHIKTYKFDDQGFFIDKFSTISFNDGDSPTIELVFGGDETIPDKVIETWRTHKNTYPRLTNATLEIKGGGADRAGLELSYMKEINSYNKEQLVTKDEEIEYLKSELAKTRSIVGKQIPFEDVSKELKINYPELAKITYANVVANNFTKLDTLTVFSVELPKEKDASDKLKKIENFLKLRLKDSLIKVEAAN</sequence>
<dbReference type="PANTHER" id="PTHR20992:SF9">
    <property type="entry name" value="AT15442P-RELATED"/>
    <property type="match status" value="1"/>
</dbReference>
<feature type="transmembrane region" description="Helical" evidence="1">
    <location>
        <begin position="258"/>
        <end position="276"/>
    </location>
</feature>
<comment type="caution">
    <text evidence="2">The sequence shown here is derived from an EMBL/GenBank/DDBJ whole genome shotgun (WGS) entry which is preliminary data.</text>
</comment>
<name>A0ABQ5MHL2_9FLAO</name>
<reference evidence="2" key="1">
    <citation type="submission" date="2022-07" db="EMBL/GenBank/DDBJ databases">
        <title>Taxonomy of Novel Oxalotrophic and Methylotrophic Bacteria.</title>
        <authorList>
            <person name="Sahin N."/>
            <person name="Tani A."/>
        </authorList>
    </citation>
    <scope>NUCLEOTIDE SEQUENCE</scope>
    <source>
        <strain evidence="2">Y10</strain>
    </source>
</reference>
<keyword evidence="1" id="KW-0472">Membrane</keyword>
<feature type="transmembrane region" description="Helical" evidence="1">
    <location>
        <begin position="214"/>
        <end position="237"/>
    </location>
</feature>
<dbReference type="EMBL" id="BRVO01000001">
    <property type="protein sequence ID" value="GLB48791.1"/>
    <property type="molecule type" value="Genomic_DNA"/>
</dbReference>
<accession>A0ABQ5MHL2</accession>
<evidence type="ECO:0000313" key="2">
    <source>
        <dbReference type="EMBL" id="GLB48791.1"/>
    </source>
</evidence>
<feature type="transmembrane region" description="Helical" evidence="1">
    <location>
        <begin position="186"/>
        <end position="208"/>
    </location>
</feature>
<feature type="transmembrane region" description="Helical" evidence="1">
    <location>
        <begin position="163"/>
        <end position="179"/>
    </location>
</feature>
<feature type="transmembrane region" description="Helical" evidence="1">
    <location>
        <begin position="90"/>
        <end position="112"/>
    </location>
</feature>
<proteinExistence type="predicted"/>
<gene>
    <name evidence="2" type="ORF">Y10_11590</name>
</gene>